<proteinExistence type="inferred from homology"/>
<dbReference type="KEGG" id="tpla:ElP_00400"/>
<organism evidence="3 4">
    <name type="scientific">Tautonia plasticadhaerens</name>
    <dbReference type="NCBI Taxonomy" id="2527974"/>
    <lineage>
        <taxon>Bacteria</taxon>
        <taxon>Pseudomonadati</taxon>
        <taxon>Planctomycetota</taxon>
        <taxon>Planctomycetia</taxon>
        <taxon>Isosphaerales</taxon>
        <taxon>Isosphaeraceae</taxon>
        <taxon>Tautonia</taxon>
    </lineage>
</organism>
<dbReference type="SUPFAM" id="SSF56954">
    <property type="entry name" value="Outer membrane efflux proteins (OEP)"/>
    <property type="match status" value="1"/>
</dbReference>
<comment type="similarity">
    <text evidence="1">Belongs to the outer membrane factor (OMF) (TC 1.B.17) family.</text>
</comment>
<dbReference type="InterPro" id="IPR010131">
    <property type="entry name" value="MdtP/NodT-like"/>
</dbReference>
<evidence type="ECO:0000256" key="2">
    <source>
        <dbReference type="SAM" id="MobiDB-lite"/>
    </source>
</evidence>
<protein>
    <submittedName>
        <fullName evidence="3">Cobalt-zinc-cadmium resistance protein CzcC</fullName>
    </submittedName>
</protein>
<dbReference type="OrthoDB" id="5757211at2"/>
<dbReference type="Gene3D" id="1.20.1600.10">
    <property type="entry name" value="Outer membrane efflux proteins (OEP)"/>
    <property type="match status" value="1"/>
</dbReference>
<reference evidence="3 4" key="1">
    <citation type="submission" date="2019-02" db="EMBL/GenBank/DDBJ databases">
        <title>Deep-cultivation of Planctomycetes and their phenomic and genomic characterization uncovers novel biology.</title>
        <authorList>
            <person name="Wiegand S."/>
            <person name="Jogler M."/>
            <person name="Boedeker C."/>
            <person name="Pinto D."/>
            <person name="Vollmers J."/>
            <person name="Rivas-Marin E."/>
            <person name="Kohn T."/>
            <person name="Peeters S.H."/>
            <person name="Heuer A."/>
            <person name="Rast P."/>
            <person name="Oberbeckmann S."/>
            <person name="Bunk B."/>
            <person name="Jeske O."/>
            <person name="Meyerdierks A."/>
            <person name="Storesund J.E."/>
            <person name="Kallscheuer N."/>
            <person name="Luecker S."/>
            <person name="Lage O.M."/>
            <person name="Pohl T."/>
            <person name="Merkel B.J."/>
            <person name="Hornburger P."/>
            <person name="Mueller R.-W."/>
            <person name="Bruemmer F."/>
            <person name="Labrenz M."/>
            <person name="Spormann A.M."/>
            <person name="Op den Camp H."/>
            <person name="Overmann J."/>
            <person name="Amann R."/>
            <person name="Jetten M.S.M."/>
            <person name="Mascher T."/>
            <person name="Medema M.H."/>
            <person name="Devos D.P."/>
            <person name="Kaster A.-K."/>
            <person name="Ovreas L."/>
            <person name="Rohde M."/>
            <person name="Galperin M.Y."/>
            <person name="Jogler C."/>
        </authorList>
    </citation>
    <scope>NUCLEOTIDE SEQUENCE [LARGE SCALE GENOMIC DNA]</scope>
    <source>
        <strain evidence="3 4">ElP</strain>
    </source>
</reference>
<evidence type="ECO:0000313" key="4">
    <source>
        <dbReference type="Proteomes" id="UP000317835"/>
    </source>
</evidence>
<dbReference type="Pfam" id="PF02321">
    <property type="entry name" value="OEP"/>
    <property type="match status" value="2"/>
</dbReference>
<evidence type="ECO:0000313" key="3">
    <source>
        <dbReference type="EMBL" id="QDV32217.1"/>
    </source>
</evidence>
<name>A0A518GUF1_9BACT</name>
<accession>A0A518GUF1</accession>
<sequence>MRLFCSSRRLNWVAIGALLTTIPAVVVEPAPARARPPVSPLSLADLERFALSHNPTLAQATAQLDAAQGRAVQAGLYPNPTVGYFSQQIGEEGTAGQQGAFLTQMIVTSGKLRLNRAKSAREVDVVDCQAKAQGLRVLNTVRIQFWQVVALRYMARAQEELIRRADDAVTAVEGRQEAGDAERADVLEARLEKTQLEDLLEETANRHQAAWGRLAALVGLPDLPPAPLSADLEAAGPPLEFHAALAQLLTASPELGVARSVAASDQVSLQRELVEPVPNLQLELATAYNAADQRQQAYAQLGFMLPIFDRNQGNIRAARAQLVRSASGVRRVELNLRDRLATAFEQYLSARDDVEQYREERLPGARELFDLRLEGLKAGKGEWSQVQQALRTYAQARQEYLQSLLNLRRAEVGICGLLLVDGLDDPPPPPSQGQPHRDQEQKLFQESLQQPLLGPGGRRIEDRLGNQQP</sequence>
<keyword evidence="4" id="KW-1185">Reference proteome</keyword>
<dbReference type="GO" id="GO:0015562">
    <property type="term" value="F:efflux transmembrane transporter activity"/>
    <property type="evidence" value="ECO:0007669"/>
    <property type="project" value="InterPro"/>
</dbReference>
<gene>
    <name evidence="3" type="primary">czcC_1</name>
    <name evidence="3" type="ORF">ElP_00400</name>
</gene>
<dbReference type="PANTHER" id="PTHR30203">
    <property type="entry name" value="OUTER MEMBRANE CATION EFFLUX PROTEIN"/>
    <property type="match status" value="1"/>
</dbReference>
<dbReference type="AlphaFoldDB" id="A0A518GUF1"/>
<feature type="compositionally biased region" description="Basic and acidic residues" evidence="2">
    <location>
        <begin position="458"/>
        <end position="469"/>
    </location>
</feature>
<dbReference type="InterPro" id="IPR003423">
    <property type="entry name" value="OMP_efflux"/>
</dbReference>
<feature type="region of interest" description="Disordered" evidence="2">
    <location>
        <begin position="423"/>
        <end position="469"/>
    </location>
</feature>
<dbReference type="PANTHER" id="PTHR30203:SF24">
    <property type="entry name" value="BLR4935 PROTEIN"/>
    <property type="match status" value="1"/>
</dbReference>
<dbReference type="EMBL" id="CP036426">
    <property type="protein sequence ID" value="QDV32217.1"/>
    <property type="molecule type" value="Genomic_DNA"/>
</dbReference>
<evidence type="ECO:0000256" key="1">
    <source>
        <dbReference type="ARBA" id="ARBA00007613"/>
    </source>
</evidence>
<dbReference type="Proteomes" id="UP000317835">
    <property type="component" value="Chromosome"/>
</dbReference>
<dbReference type="RefSeq" id="WP_145266128.1">
    <property type="nucleotide sequence ID" value="NZ_CP036426.1"/>
</dbReference>